<proteinExistence type="predicted"/>
<dbReference type="RefSeq" id="WP_221286545.1">
    <property type="nucleotide sequence ID" value="NZ_AP024597.1"/>
</dbReference>
<dbReference type="Proteomes" id="UP000825123">
    <property type="component" value="Chromosome"/>
</dbReference>
<reference evidence="2 3" key="1">
    <citation type="submission" date="2021-04" db="EMBL/GenBank/DDBJ databases">
        <title>Complete genome sequence of Stygiolobus sp. KN-1.</title>
        <authorList>
            <person name="Nakamura K."/>
            <person name="Sakai H."/>
            <person name="Kurosawa N."/>
        </authorList>
    </citation>
    <scope>NUCLEOTIDE SEQUENCE [LARGE SCALE GENOMIC DNA]</scope>
    <source>
        <strain evidence="2 3">KN-1</strain>
    </source>
</reference>
<feature type="domain" description="C2H2-type" evidence="1">
    <location>
        <begin position="3"/>
        <end position="31"/>
    </location>
</feature>
<sequence length="106" mass="12677">MGYRCPECKKVFDDFKDLRIHYRKSHMDGRCSICGPDGKKFSNIIRHYHMKTDDFPHLVVLCIIEGYDFIEDKKYRKIVRSLVETVLEERNAMLFEIIFNKGDRGR</sequence>
<evidence type="ECO:0000259" key="1">
    <source>
        <dbReference type="PROSITE" id="PS50157"/>
    </source>
</evidence>
<evidence type="ECO:0000313" key="3">
    <source>
        <dbReference type="Proteomes" id="UP000825123"/>
    </source>
</evidence>
<dbReference type="KEGG" id="csty:KN1_14370"/>
<keyword evidence="3" id="KW-1185">Reference proteome</keyword>
<evidence type="ECO:0000313" key="2">
    <source>
        <dbReference type="EMBL" id="BCU70140.1"/>
    </source>
</evidence>
<accession>A0A8D5ZJ98</accession>
<dbReference type="SUPFAM" id="SSF57667">
    <property type="entry name" value="beta-beta-alpha zinc fingers"/>
    <property type="match status" value="1"/>
</dbReference>
<dbReference type="EMBL" id="AP024597">
    <property type="protein sequence ID" value="BCU70140.1"/>
    <property type="molecule type" value="Genomic_DNA"/>
</dbReference>
<dbReference type="PROSITE" id="PS00028">
    <property type="entry name" value="ZINC_FINGER_C2H2_1"/>
    <property type="match status" value="1"/>
</dbReference>
<organism evidence="2 3">
    <name type="scientific">Stygiolobus caldivivus</name>
    <dbReference type="NCBI Taxonomy" id="2824673"/>
    <lineage>
        <taxon>Archaea</taxon>
        <taxon>Thermoproteota</taxon>
        <taxon>Thermoprotei</taxon>
        <taxon>Sulfolobales</taxon>
        <taxon>Sulfolobaceae</taxon>
        <taxon>Stygiolobus</taxon>
    </lineage>
</organism>
<protein>
    <recommendedName>
        <fullName evidence="1">C2H2-type domain-containing protein</fullName>
    </recommendedName>
</protein>
<dbReference type="Gene3D" id="3.30.160.60">
    <property type="entry name" value="Classic Zinc Finger"/>
    <property type="match status" value="1"/>
</dbReference>
<dbReference type="InterPro" id="IPR036236">
    <property type="entry name" value="Znf_C2H2_sf"/>
</dbReference>
<dbReference type="InterPro" id="IPR013087">
    <property type="entry name" value="Znf_C2H2_type"/>
</dbReference>
<dbReference type="SMART" id="SM00355">
    <property type="entry name" value="ZnF_C2H2"/>
    <property type="match status" value="1"/>
</dbReference>
<dbReference type="Pfam" id="PF00096">
    <property type="entry name" value="zf-C2H2"/>
    <property type="match status" value="1"/>
</dbReference>
<dbReference type="PROSITE" id="PS50157">
    <property type="entry name" value="ZINC_FINGER_C2H2_2"/>
    <property type="match status" value="1"/>
</dbReference>
<dbReference type="AlphaFoldDB" id="A0A8D5ZJ98"/>
<dbReference type="GeneID" id="66163153"/>
<gene>
    <name evidence="2" type="ORF">KN1_14370</name>
</gene>
<name>A0A8D5ZJ98_9CREN</name>